<evidence type="ECO:0000313" key="11">
    <source>
        <dbReference type="Proteomes" id="UP000291213"/>
    </source>
</evidence>
<gene>
    <name evidence="10" type="ORF">apy_05190</name>
</gene>
<reference evidence="10 11" key="1">
    <citation type="submission" date="2017-02" db="EMBL/GenBank/DDBJ databases">
        <title>isolation and characterization of a novel temperate virus Aeropyrum globular virus 1 infecting hyperthermophilic archaeon Aeropyrum.</title>
        <authorList>
            <person name="Yumiya M."/>
            <person name="Yoshida T."/>
            <person name="Sako Y."/>
        </authorList>
    </citation>
    <scope>NUCLEOTIDE SEQUENCE [LARGE SCALE GENOMIC DNA]</scope>
    <source>
        <strain evidence="10 11">YK1-12-2013</strain>
    </source>
</reference>
<evidence type="ECO:0000256" key="1">
    <source>
        <dbReference type="ARBA" id="ARBA00010531"/>
    </source>
</evidence>
<keyword evidence="4" id="KW-0820">tRNA-binding</keyword>
<evidence type="ECO:0000256" key="8">
    <source>
        <dbReference type="ARBA" id="ARBA00035452"/>
    </source>
</evidence>
<dbReference type="InterPro" id="IPR016095">
    <property type="entry name" value="Ribosomal_uL1_3-a/b-sand"/>
</dbReference>
<evidence type="ECO:0000313" key="10">
    <source>
        <dbReference type="EMBL" id="GBF08794.1"/>
    </source>
</evidence>
<feature type="non-terminal residue" evidence="10">
    <location>
        <position position="141"/>
    </location>
</feature>
<evidence type="ECO:0000256" key="5">
    <source>
        <dbReference type="ARBA" id="ARBA00022845"/>
    </source>
</evidence>
<evidence type="ECO:0000256" key="2">
    <source>
        <dbReference type="ARBA" id="ARBA00011838"/>
    </source>
</evidence>
<dbReference type="Gene3D" id="3.40.50.790">
    <property type="match status" value="1"/>
</dbReference>
<keyword evidence="6 10" id="KW-0689">Ribosomal protein</keyword>
<dbReference type="Proteomes" id="UP000291213">
    <property type="component" value="Unassembled WGS sequence"/>
</dbReference>
<dbReference type="AlphaFoldDB" id="A0A401H8Q7"/>
<dbReference type="CDD" id="cd00403">
    <property type="entry name" value="Ribosomal_L1"/>
    <property type="match status" value="1"/>
</dbReference>
<evidence type="ECO:0000256" key="3">
    <source>
        <dbReference type="ARBA" id="ARBA00022491"/>
    </source>
</evidence>
<dbReference type="GO" id="GO:0000049">
    <property type="term" value="F:tRNA binding"/>
    <property type="evidence" value="ECO:0007669"/>
    <property type="project" value="UniProtKB-KW"/>
</dbReference>
<organism evidence="10 11">
    <name type="scientific">Aeropyrum pernix</name>
    <dbReference type="NCBI Taxonomy" id="56636"/>
    <lineage>
        <taxon>Archaea</taxon>
        <taxon>Thermoproteota</taxon>
        <taxon>Thermoprotei</taxon>
        <taxon>Desulfurococcales</taxon>
        <taxon>Desulfurococcaceae</taxon>
        <taxon>Aeropyrum</taxon>
    </lineage>
</organism>
<evidence type="ECO:0000256" key="9">
    <source>
        <dbReference type="ARBA" id="ARBA00045545"/>
    </source>
</evidence>
<keyword evidence="7" id="KW-0687">Ribonucleoprotein</keyword>
<dbReference type="Pfam" id="PF00687">
    <property type="entry name" value="Ribosomal_L1"/>
    <property type="match status" value="1"/>
</dbReference>
<dbReference type="InterPro" id="IPR028364">
    <property type="entry name" value="Ribosomal_uL1/biogenesis"/>
</dbReference>
<evidence type="ECO:0000256" key="7">
    <source>
        <dbReference type="ARBA" id="ARBA00023274"/>
    </source>
</evidence>
<dbReference type="FunFam" id="3.40.50.790:FF:000005">
    <property type="entry name" value="50S ribosomal protein L1"/>
    <property type="match status" value="1"/>
</dbReference>
<dbReference type="Gene3D" id="3.30.190.20">
    <property type="match status" value="1"/>
</dbReference>
<name>A0A401H8Q7_AERPX</name>
<dbReference type="GO" id="GO:1990904">
    <property type="term" value="C:ribonucleoprotein complex"/>
    <property type="evidence" value="ECO:0007669"/>
    <property type="project" value="UniProtKB-KW"/>
</dbReference>
<accession>A0A401H8Q7</accession>
<comment type="subunit">
    <text evidence="2">Part of the 50S ribosomal subunit.</text>
</comment>
<dbReference type="EMBL" id="BDMD01000023">
    <property type="protein sequence ID" value="GBF08794.1"/>
    <property type="molecule type" value="Genomic_DNA"/>
</dbReference>
<comment type="similarity">
    <text evidence="1">Belongs to the universal ribosomal protein uL1 family.</text>
</comment>
<keyword evidence="4" id="KW-0694">RNA-binding</keyword>
<comment type="caution">
    <text evidence="10">The sequence shown here is derived from an EMBL/GenBank/DDBJ whole genome shotgun (WGS) entry which is preliminary data.</text>
</comment>
<dbReference type="PANTHER" id="PTHR36427">
    <property type="entry name" value="54S RIBOSOMAL PROTEIN L1, MITOCHONDRIAL"/>
    <property type="match status" value="1"/>
</dbReference>
<evidence type="ECO:0000256" key="4">
    <source>
        <dbReference type="ARBA" id="ARBA00022555"/>
    </source>
</evidence>
<dbReference type="GO" id="GO:0005840">
    <property type="term" value="C:ribosome"/>
    <property type="evidence" value="ECO:0007669"/>
    <property type="project" value="UniProtKB-KW"/>
</dbReference>
<keyword evidence="5" id="KW-0810">Translation regulation</keyword>
<keyword evidence="3" id="KW-0678">Repressor</keyword>
<comment type="function">
    <text evidence="9">Probably involved in E site tRNA release. Binds directly to 23S rRNA.</text>
</comment>
<evidence type="ECO:0000256" key="6">
    <source>
        <dbReference type="ARBA" id="ARBA00022980"/>
    </source>
</evidence>
<sequence length="141" mass="15484">MSQETVLASIEEAIDKSLKLGRGKRFKQSVEIIVALKDIDLKSPQARIRETVFLPNRPPKEAKVCVVAHGDMELQAKEAGVEVLNRQDLQNLSQNKREVKKLARRCYWVLVGADLMGLAGRILGPALGPRGKAPVPVPPNA</sequence>
<dbReference type="SUPFAM" id="SSF56808">
    <property type="entry name" value="Ribosomal protein L1"/>
    <property type="match status" value="1"/>
</dbReference>
<dbReference type="GO" id="GO:0006417">
    <property type="term" value="P:regulation of translation"/>
    <property type="evidence" value="ECO:0007669"/>
    <property type="project" value="UniProtKB-KW"/>
</dbReference>
<dbReference type="PANTHER" id="PTHR36427:SF3">
    <property type="entry name" value="LARGE RIBOSOMAL SUBUNIT PROTEIN UL1M"/>
    <property type="match status" value="1"/>
</dbReference>
<dbReference type="InterPro" id="IPR023674">
    <property type="entry name" value="Ribosomal_uL1-like"/>
</dbReference>
<protein>
    <recommendedName>
        <fullName evidence="8">50S ribosomal protein L1</fullName>
    </recommendedName>
</protein>
<proteinExistence type="inferred from homology"/>